<dbReference type="SMART" id="SM00833">
    <property type="entry name" value="CobW_C"/>
    <property type="match status" value="1"/>
</dbReference>
<dbReference type="InterPro" id="IPR051927">
    <property type="entry name" value="Zn_Chap_cDPG_Synth"/>
</dbReference>
<evidence type="ECO:0000313" key="3">
    <source>
        <dbReference type="Proteomes" id="UP000076794"/>
    </source>
</evidence>
<dbReference type="RefSeq" id="WP_232314235.1">
    <property type="nucleotide sequence ID" value="NZ_CP014209.1"/>
</dbReference>
<keyword evidence="3" id="KW-1185">Reference proteome</keyword>
<organism evidence="2 3">
    <name type="scientific">Isoptericola dokdonensis DS-3</name>
    <dbReference type="NCBI Taxonomy" id="1300344"/>
    <lineage>
        <taxon>Bacteria</taxon>
        <taxon>Bacillati</taxon>
        <taxon>Actinomycetota</taxon>
        <taxon>Actinomycetes</taxon>
        <taxon>Micrococcales</taxon>
        <taxon>Promicromonosporaceae</taxon>
        <taxon>Isoptericola</taxon>
    </lineage>
</organism>
<dbReference type="Gene3D" id="3.40.50.300">
    <property type="entry name" value="P-loop containing nucleotide triphosphate hydrolases"/>
    <property type="match status" value="1"/>
</dbReference>
<dbReference type="InterPro" id="IPR011629">
    <property type="entry name" value="CobW-like_C"/>
</dbReference>
<dbReference type="PANTHER" id="PTHR43603:SF1">
    <property type="entry name" value="ZINC-REGULATED GTPASE METALLOPROTEIN ACTIVATOR 1"/>
    <property type="match status" value="1"/>
</dbReference>
<dbReference type="STRING" id="1300344.I598_0499"/>
<dbReference type="SUPFAM" id="SSF90002">
    <property type="entry name" value="Hypothetical protein YjiA, C-terminal domain"/>
    <property type="match status" value="1"/>
</dbReference>
<evidence type="ECO:0000259" key="1">
    <source>
        <dbReference type="SMART" id="SM00833"/>
    </source>
</evidence>
<protein>
    <submittedName>
        <fullName evidence="2">Putative metal chaperone YciC</fullName>
    </submittedName>
</protein>
<gene>
    <name evidence="2" type="primary">yciC</name>
    <name evidence="2" type="ORF">I598_0499</name>
</gene>
<accession>A0A168EIW0</accession>
<dbReference type="Proteomes" id="UP000076794">
    <property type="component" value="Chromosome"/>
</dbReference>
<dbReference type="EMBL" id="CP014209">
    <property type="protein sequence ID" value="ANC30079.1"/>
    <property type="molecule type" value="Genomic_DNA"/>
</dbReference>
<evidence type="ECO:0000313" key="2">
    <source>
        <dbReference type="EMBL" id="ANC30079.1"/>
    </source>
</evidence>
<dbReference type="KEGG" id="ido:I598_0499"/>
<name>A0A168EIW0_9MICO</name>
<dbReference type="AlphaFoldDB" id="A0A168EIW0"/>
<dbReference type="PATRIC" id="fig|1300344.3.peg.499"/>
<dbReference type="Pfam" id="PF07683">
    <property type="entry name" value="CobW_C"/>
    <property type="match status" value="1"/>
</dbReference>
<feature type="domain" description="CobW C-terminal" evidence="1">
    <location>
        <begin position="256"/>
        <end position="352"/>
    </location>
</feature>
<sequence length="386" mass="40575">MSAFPHDHSPDDEPVALSLLVSVDPVLQQAAVSGLSLDAPGTVTVRLDLATDDGTLRRVVMDADGVLEDERVALEHTCLSCCVREDAVPTLRRLAADGRWTAVVLALPTTAEPLPVTRALEVETSPGGTLARCRLATTFAVADLDTLEDDLLGAELCGERGLELAEDDERSVGEALAAQLEQVDLVVTTGTCATGSGLVDRLRGPGTRRLDGLHGLRAADLAAGRHDAVAAERRAHPLSAPGAMTARPEVRAADRSWTLVLTAARPLHPERLLDRVEDLGTGPVRARGVFRVANRPDSACLWDGAGGQTCLADLGTWDQVAAGAEPTTRLCVVGAGDPADADRLRRRIVTAFDAVVTTPQEVADGGLAWLGAHDVLAPWLGDRTPA</sequence>
<reference evidence="2 3" key="1">
    <citation type="submission" date="2016-01" db="EMBL/GenBank/DDBJ databases">
        <title>Complete genome sequence of a soil Actinobacterium, Isoptericola dokdonensis DS-3.</title>
        <authorList>
            <person name="Kwon S.-K."/>
            <person name="Kim J.F."/>
        </authorList>
    </citation>
    <scope>NUCLEOTIDE SEQUENCE [LARGE SCALE GENOMIC DNA]</scope>
    <source>
        <strain evidence="2 3">DS-3</strain>
    </source>
</reference>
<proteinExistence type="predicted"/>
<dbReference type="InterPro" id="IPR027417">
    <property type="entry name" value="P-loop_NTPase"/>
</dbReference>
<dbReference type="PANTHER" id="PTHR43603">
    <property type="entry name" value="COBW DOMAIN-CONTAINING PROTEIN DDB_G0274527"/>
    <property type="match status" value="1"/>
</dbReference>